<name>A0A9N7Z0V8_PLEPL</name>
<sequence length="106" mass="11676">MSVLDTGWPAYVWGSVRGQAASRQAPAEPDQLRPIAAKYTGRLTGWQDNNLYINASSHLCSAQSAAHIKASKSTPNKTGYKLGHLQHLESDRFLLRPGEQTELILM</sequence>
<dbReference type="AlphaFoldDB" id="A0A9N7Z0V8"/>
<evidence type="ECO:0000313" key="1">
    <source>
        <dbReference type="EMBL" id="CAB1445679.1"/>
    </source>
</evidence>
<accession>A0A9N7Z0V8</accession>
<comment type="caution">
    <text evidence="1">The sequence shown here is derived from an EMBL/GenBank/DDBJ whole genome shotgun (WGS) entry which is preliminary data.</text>
</comment>
<proteinExistence type="predicted"/>
<dbReference type="Proteomes" id="UP001153269">
    <property type="component" value="Unassembled WGS sequence"/>
</dbReference>
<keyword evidence="2" id="KW-1185">Reference proteome</keyword>
<protein>
    <submittedName>
        <fullName evidence="1">Uncharacterized protein</fullName>
    </submittedName>
</protein>
<dbReference type="EMBL" id="CADEAL010003746">
    <property type="protein sequence ID" value="CAB1445679.1"/>
    <property type="molecule type" value="Genomic_DNA"/>
</dbReference>
<gene>
    <name evidence="1" type="ORF">PLEPLA_LOCUS33410</name>
</gene>
<organism evidence="1 2">
    <name type="scientific">Pleuronectes platessa</name>
    <name type="common">European plaice</name>
    <dbReference type="NCBI Taxonomy" id="8262"/>
    <lineage>
        <taxon>Eukaryota</taxon>
        <taxon>Metazoa</taxon>
        <taxon>Chordata</taxon>
        <taxon>Craniata</taxon>
        <taxon>Vertebrata</taxon>
        <taxon>Euteleostomi</taxon>
        <taxon>Actinopterygii</taxon>
        <taxon>Neopterygii</taxon>
        <taxon>Teleostei</taxon>
        <taxon>Neoteleostei</taxon>
        <taxon>Acanthomorphata</taxon>
        <taxon>Carangaria</taxon>
        <taxon>Pleuronectiformes</taxon>
        <taxon>Pleuronectoidei</taxon>
        <taxon>Pleuronectidae</taxon>
        <taxon>Pleuronectes</taxon>
    </lineage>
</organism>
<evidence type="ECO:0000313" key="2">
    <source>
        <dbReference type="Proteomes" id="UP001153269"/>
    </source>
</evidence>
<reference evidence="1" key="1">
    <citation type="submission" date="2020-03" db="EMBL/GenBank/DDBJ databases">
        <authorList>
            <person name="Weist P."/>
        </authorList>
    </citation>
    <scope>NUCLEOTIDE SEQUENCE</scope>
</reference>